<dbReference type="InterPro" id="IPR041715">
    <property type="entry name" value="HisRS-like_core"/>
</dbReference>
<evidence type="ECO:0000256" key="6">
    <source>
        <dbReference type="ARBA" id="ARBA00022840"/>
    </source>
</evidence>
<feature type="binding site" evidence="11">
    <location>
        <begin position="82"/>
        <end position="84"/>
    </location>
    <ligand>
        <name>L-histidine</name>
        <dbReference type="ChEBI" id="CHEBI:57595"/>
    </ligand>
</feature>
<dbReference type="EC" id="6.1.1.21" evidence="10"/>
<organism evidence="13 14">
    <name type="scientific">Mycolicibacter sinensis (strain JDM601)</name>
    <name type="common">Mycobacterium sinense</name>
    <dbReference type="NCBI Taxonomy" id="875328"/>
    <lineage>
        <taxon>Bacteria</taxon>
        <taxon>Bacillati</taxon>
        <taxon>Actinomycetota</taxon>
        <taxon>Actinomycetes</taxon>
        <taxon>Mycobacteriales</taxon>
        <taxon>Mycobacteriaceae</taxon>
        <taxon>Mycolicibacter</taxon>
    </lineage>
</organism>
<dbReference type="InterPro" id="IPR004516">
    <property type="entry name" value="HisRS/HisZ"/>
</dbReference>
<feature type="binding site" evidence="11">
    <location>
        <position position="131"/>
    </location>
    <ligand>
        <name>L-histidine</name>
        <dbReference type="ChEBI" id="CHEBI:57595"/>
    </ligand>
</feature>
<dbReference type="Pfam" id="PF13393">
    <property type="entry name" value="tRNA-synt_His"/>
    <property type="match status" value="1"/>
</dbReference>
<comment type="caution">
    <text evidence="13">The sequence shown here is derived from an EMBL/GenBank/DDBJ whole genome shotgun (WGS) entry which is preliminary data.</text>
</comment>
<dbReference type="RefSeq" id="WP_064853581.1">
    <property type="nucleotide sequence ID" value="NZ_LZIM01000015.1"/>
</dbReference>
<evidence type="ECO:0000256" key="3">
    <source>
        <dbReference type="ARBA" id="ARBA00022490"/>
    </source>
</evidence>
<gene>
    <name evidence="10" type="primary">hisS</name>
    <name evidence="13" type="ORF">A5771_21230</name>
</gene>
<evidence type="ECO:0000256" key="8">
    <source>
        <dbReference type="ARBA" id="ARBA00023146"/>
    </source>
</evidence>
<dbReference type="AlphaFoldDB" id="A0A1A2EPB9"/>
<comment type="subcellular location">
    <subcellularLocation>
        <location evidence="10">Cytoplasm</location>
    </subcellularLocation>
</comment>
<evidence type="ECO:0000256" key="9">
    <source>
        <dbReference type="ARBA" id="ARBA00047639"/>
    </source>
</evidence>
<dbReference type="InterPro" id="IPR033656">
    <property type="entry name" value="HisRS_anticodon"/>
</dbReference>
<dbReference type="InterPro" id="IPR004154">
    <property type="entry name" value="Anticodon-bd"/>
</dbReference>
<dbReference type="GO" id="GO:0004821">
    <property type="term" value="F:histidine-tRNA ligase activity"/>
    <property type="evidence" value="ECO:0007669"/>
    <property type="project" value="UniProtKB-UniRule"/>
</dbReference>
<keyword evidence="7 10" id="KW-0648">Protein biosynthesis</keyword>
<dbReference type="OrthoDB" id="9800814at2"/>
<evidence type="ECO:0000256" key="2">
    <source>
        <dbReference type="ARBA" id="ARBA00011738"/>
    </source>
</evidence>
<evidence type="ECO:0000256" key="5">
    <source>
        <dbReference type="ARBA" id="ARBA00022741"/>
    </source>
</evidence>
<dbReference type="CDD" id="cd00773">
    <property type="entry name" value="HisRS-like_core"/>
    <property type="match status" value="1"/>
</dbReference>
<dbReference type="Gene3D" id="3.30.930.10">
    <property type="entry name" value="Bira Bifunctional Protein, Domain 2"/>
    <property type="match status" value="1"/>
</dbReference>
<keyword evidence="5 10" id="KW-0547">Nucleotide-binding</keyword>
<evidence type="ECO:0000256" key="11">
    <source>
        <dbReference type="PIRSR" id="PIRSR001549-1"/>
    </source>
</evidence>
<dbReference type="InterPro" id="IPR015807">
    <property type="entry name" value="His-tRNA-ligase"/>
</dbReference>
<dbReference type="GO" id="GO:0005737">
    <property type="term" value="C:cytoplasm"/>
    <property type="evidence" value="ECO:0007669"/>
    <property type="project" value="UniProtKB-SubCell"/>
</dbReference>
<dbReference type="Pfam" id="PF03129">
    <property type="entry name" value="HGTP_anticodon"/>
    <property type="match status" value="1"/>
</dbReference>
<dbReference type="NCBIfam" id="TIGR00442">
    <property type="entry name" value="hisS"/>
    <property type="match status" value="1"/>
</dbReference>
<keyword evidence="8 10" id="KW-0030">Aminoacyl-tRNA synthetase</keyword>
<keyword evidence="4 10" id="KW-0436">Ligase</keyword>
<dbReference type="GO" id="GO:0005524">
    <property type="term" value="F:ATP binding"/>
    <property type="evidence" value="ECO:0007669"/>
    <property type="project" value="UniProtKB-UniRule"/>
</dbReference>
<proteinExistence type="inferred from homology"/>
<dbReference type="PANTHER" id="PTHR43707">
    <property type="entry name" value="HISTIDYL-TRNA SYNTHETASE"/>
    <property type="match status" value="1"/>
</dbReference>
<dbReference type="SUPFAM" id="SSF55681">
    <property type="entry name" value="Class II aaRS and biotin synthetases"/>
    <property type="match status" value="1"/>
</dbReference>
<reference evidence="14" key="1">
    <citation type="submission" date="2016-06" db="EMBL/GenBank/DDBJ databases">
        <authorList>
            <person name="Sutton G."/>
            <person name="Brinkac L."/>
            <person name="Sanka R."/>
            <person name="Adams M."/>
            <person name="Lau E."/>
            <person name="Mehaffy C."/>
            <person name="Tameris M."/>
            <person name="Hatherill M."/>
            <person name="Hanekom W."/>
            <person name="Mahomed H."/>
            <person name="Mcshane H."/>
        </authorList>
    </citation>
    <scope>NUCLEOTIDE SEQUENCE [LARGE SCALE GENOMIC DNA]</scope>
    <source>
        <strain evidence="14">852014-51077_SCH5608930-a</strain>
    </source>
</reference>
<accession>A0A1A2EPB9</accession>
<evidence type="ECO:0000256" key="4">
    <source>
        <dbReference type="ARBA" id="ARBA00022598"/>
    </source>
</evidence>
<keyword evidence="3 10" id="KW-0963">Cytoplasm</keyword>
<keyword evidence="6 10" id="KW-0067">ATP-binding</keyword>
<evidence type="ECO:0000256" key="1">
    <source>
        <dbReference type="ARBA" id="ARBA00008226"/>
    </source>
</evidence>
<dbReference type="Gene3D" id="3.40.50.800">
    <property type="entry name" value="Anticodon-binding domain"/>
    <property type="match status" value="1"/>
</dbReference>
<dbReference type="GO" id="GO:0006427">
    <property type="term" value="P:histidyl-tRNA aminoacylation"/>
    <property type="evidence" value="ECO:0007669"/>
    <property type="project" value="UniProtKB-UniRule"/>
</dbReference>
<dbReference type="InterPro" id="IPR045864">
    <property type="entry name" value="aa-tRNA-synth_II/BPL/LPL"/>
</dbReference>
<evidence type="ECO:0000313" key="13">
    <source>
        <dbReference type="EMBL" id="OBG09773.1"/>
    </source>
</evidence>
<dbReference type="InterPro" id="IPR006195">
    <property type="entry name" value="aa-tRNA-synth_II"/>
</dbReference>
<protein>
    <recommendedName>
        <fullName evidence="10">Histidine--tRNA ligase</fullName>
        <ecNumber evidence="10">6.1.1.21</ecNumber>
    </recommendedName>
    <alternativeName>
        <fullName evidence="10">Histidyl-tRNA synthetase</fullName>
        <shortName evidence="10">HisRS</shortName>
    </alternativeName>
</protein>
<dbReference type="PIRSF" id="PIRSF001549">
    <property type="entry name" value="His-tRNA_synth"/>
    <property type="match status" value="1"/>
</dbReference>
<feature type="domain" description="Aminoacyl-transfer RNA synthetases class-II family profile" evidence="12">
    <location>
        <begin position="32"/>
        <end position="316"/>
    </location>
</feature>
<dbReference type="InterPro" id="IPR036621">
    <property type="entry name" value="Anticodon-bd_dom_sf"/>
</dbReference>
<dbReference type="PANTHER" id="PTHR43707:SF1">
    <property type="entry name" value="HISTIDINE--TRNA LIGASE, MITOCHONDRIAL-RELATED"/>
    <property type="match status" value="1"/>
</dbReference>
<comment type="catalytic activity">
    <reaction evidence="9 10">
        <text>tRNA(His) + L-histidine + ATP = L-histidyl-tRNA(His) + AMP + diphosphate + H(+)</text>
        <dbReference type="Rhea" id="RHEA:17313"/>
        <dbReference type="Rhea" id="RHEA-COMP:9665"/>
        <dbReference type="Rhea" id="RHEA-COMP:9689"/>
        <dbReference type="ChEBI" id="CHEBI:15378"/>
        <dbReference type="ChEBI" id="CHEBI:30616"/>
        <dbReference type="ChEBI" id="CHEBI:33019"/>
        <dbReference type="ChEBI" id="CHEBI:57595"/>
        <dbReference type="ChEBI" id="CHEBI:78442"/>
        <dbReference type="ChEBI" id="CHEBI:78527"/>
        <dbReference type="ChEBI" id="CHEBI:456215"/>
        <dbReference type="EC" id="6.1.1.21"/>
    </reaction>
</comment>
<comment type="subunit">
    <text evidence="2 10">Homodimer.</text>
</comment>
<dbReference type="EMBL" id="LZIN01000014">
    <property type="protein sequence ID" value="OBG09773.1"/>
    <property type="molecule type" value="Genomic_DNA"/>
</dbReference>
<dbReference type="PROSITE" id="PS50862">
    <property type="entry name" value="AA_TRNA_LIGASE_II"/>
    <property type="match status" value="1"/>
</dbReference>
<evidence type="ECO:0000256" key="7">
    <source>
        <dbReference type="ARBA" id="ARBA00022917"/>
    </source>
</evidence>
<feature type="binding site" evidence="11">
    <location>
        <position position="127"/>
    </location>
    <ligand>
        <name>L-histidine</name>
        <dbReference type="ChEBI" id="CHEBI:57595"/>
    </ligand>
</feature>
<evidence type="ECO:0000256" key="10">
    <source>
        <dbReference type="HAMAP-Rule" id="MF_00127"/>
    </source>
</evidence>
<dbReference type="CDD" id="cd00859">
    <property type="entry name" value="HisRS_anticodon"/>
    <property type="match status" value="1"/>
</dbReference>
<feature type="binding site" evidence="11">
    <location>
        <position position="256"/>
    </location>
    <ligand>
        <name>L-histidine</name>
        <dbReference type="ChEBI" id="CHEBI:57595"/>
    </ligand>
</feature>
<dbReference type="SUPFAM" id="SSF52954">
    <property type="entry name" value="Class II aaRS ABD-related"/>
    <property type="match status" value="1"/>
</dbReference>
<evidence type="ECO:0000259" key="12">
    <source>
        <dbReference type="PROSITE" id="PS50862"/>
    </source>
</evidence>
<dbReference type="Proteomes" id="UP000093985">
    <property type="component" value="Unassembled WGS sequence"/>
</dbReference>
<evidence type="ECO:0000313" key="14">
    <source>
        <dbReference type="Proteomes" id="UP000093985"/>
    </source>
</evidence>
<name>A0A1A2EPB9_MYCSD</name>
<comment type="similarity">
    <text evidence="1 10">Belongs to the class-II aminoacyl-tRNA synthetase family.</text>
</comment>
<feature type="binding site" evidence="11">
    <location>
        <position position="113"/>
    </location>
    <ligand>
        <name>L-histidine</name>
        <dbReference type="ChEBI" id="CHEBI:57595"/>
    </ligand>
</feature>
<dbReference type="HAMAP" id="MF_00127">
    <property type="entry name" value="His_tRNA_synth"/>
    <property type="match status" value="1"/>
</dbReference>
<sequence>MSTFAAPKGVPDYVPPASSGFVAVRDGLLAAARRAGYGDIELPIFEDTALFARGVGESTDVVSKEMYTFADRGDRSVTLRPEGTAGVVRAVIEHGLDRGQLPVKLCYAGPFFRYERPQAGRYRQLQQVGVEAIGVDDPALDAEVIAVADAGFRSLGLNGFRLEITSLGDDTCRPAYRELLQQFLFGLDLDEETRRRAQINPLRVLDDKRPQVREMTAAAPLMLDHLSDAAKQHFDIVLAHLDALGVPYVINPRMVRGLDYYTKTTFEFVHDGLGAQSGIGGGGRYDGLMSQLGGQDLSGIGFGLGVDRTLLALAAEGKTVGASTRCDVFGVGLSEAAKLRLAVLAGQLRAAGVRVDLAYGDRGMKGAMRAADRSGAVIALVAGDRDLEAGTVGVKDLTTGEQVEVPIDSVVAEVVGRLPRDCNGAGESGETPA</sequence>
<feature type="binding site" evidence="11">
    <location>
        <begin position="260"/>
        <end position="261"/>
    </location>
    <ligand>
        <name>L-histidine</name>
        <dbReference type="ChEBI" id="CHEBI:57595"/>
    </ligand>
</feature>